<dbReference type="EMBL" id="QFPN01000009">
    <property type="protein sequence ID" value="PZQ12319.1"/>
    <property type="molecule type" value="Genomic_DNA"/>
</dbReference>
<comment type="caution">
    <text evidence="2">The sequence shown here is derived from an EMBL/GenBank/DDBJ whole genome shotgun (WGS) entry which is preliminary data.</text>
</comment>
<name>A0A2W5K8K3_ANCNO</name>
<gene>
    <name evidence="2" type="ORF">DI565_15920</name>
</gene>
<reference evidence="2 3" key="1">
    <citation type="submission" date="2017-08" db="EMBL/GenBank/DDBJ databases">
        <title>Infants hospitalized years apart are colonized by the same room-sourced microbial strains.</title>
        <authorList>
            <person name="Brooks B."/>
            <person name="Olm M.R."/>
            <person name="Firek B.A."/>
            <person name="Baker R."/>
            <person name="Thomas B.C."/>
            <person name="Morowitz M.J."/>
            <person name="Banfield J.F."/>
        </authorList>
    </citation>
    <scope>NUCLEOTIDE SEQUENCE [LARGE SCALE GENOMIC DNA]</scope>
    <source>
        <strain evidence="2">S2_005_003_R2_43</strain>
    </source>
</reference>
<feature type="domain" description="IrrE N-terminal-like" evidence="1">
    <location>
        <begin position="61"/>
        <end position="166"/>
    </location>
</feature>
<protein>
    <recommendedName>
        <fullName evidence="1">IrrE N-terminal-like domain-containing protein</fullName>
    </recommendedName>
</protein>
<accession>A0A2W5K8K3</accession>
<dbReference type="Proteomes" id="UP000249577">
    <property type="component" value="Unassembled WGS sequence"/>
</dbReference>
<organism evidence="2 3">
    <name type="scientific">Ancylobacter novellus</name>
    <name type="common">Thiobacillus novellus</name>
    <dbReference type="NCBI Taxonomy" id="921"/>
    <lineage>
        <taxon>Bacteria</taxon>
        <taxon>Pseudomonadati</taxon>
        <taxon>Pseudomonadota</taxon>
        <taxon>Alphaproteobacteria</taxon>
        <taxon>Hyphomicrobiales</taxon>
        <taxon>Xanthobacteraceae</taxon>
        <taxon>Ancylobacter</taxon>
    </lineage>
</organism>
<dbReference type="Pfam" id="PF06114">
    <property type="entry name" value="Peptidase_M78"/>
    <property type="match status" value="1"/>
</dbReference>
<evidence type="ECO:0000313" key="2">
    <source>
        <dbReference type="EMBL" id="PZQ12319.1"/>
    </source>
</evidence>
<dbReference type="InterPro" id="IPR010359">
    <property type="entry name" value="IrrE_HExxH"/>
</dbReference>
<dbReference type="Gene3D" id="1.10.10.2910">
    <property type="match status" value="1"/>
</dbReference>
<evidence type="ECO:0000259" key="1">
    <source>
        <dbReference type="Pfam" id="PF06114"/>
    </source>
</evidence>
<proteinExistence type="predicted"/>
<dbReference type="AlphaFoldDB" id="A0A2W5K8K3"/>
<evidence type="ECO:0000313" key="3">
    <source>
        <dbReference type="Proteomes" id="UP000249577"/>
    </source>
</evidence>
<sequence length="185" mass="19899">MGLRHGFKAEANRIALRVRDSLGLSATDAIDPVVVCEHFDIDLIALSSLECKGARVLGVDGSCFSAVTVPRGVRTAIVHNDFHHPHRRRSNICHELAHCFLGHEGAPPLTGDGSRSRDPAQEEEAHFLGGALLITNEAALHIITEGLTPYAGTLYGVSQAMLDYRLRVSGAHTIHGRRVSAGRAV</sequence>